<dbReference type="Proteomes" id="UP000094455">
    <property type="component" value="Unassembled WGS sequence"/>
</dbReference>
<proteinExistence type="inferred from homology"/>
<dbReference type="GO" id="GO:0005762">
    <property type="term" value="C:mitochondrial large ribosomal subunit"/>
    <property type="evidence" value="ECO:0007669"/>
    <property type="project" value="EnsemblFungi"/>
</dbReference>
<evidence type="ECO:0000256" key="4">
    <source>
        <dbReference type="ARBA" id="ARBA00022980"/>
    </source>
</evidence>
<keyword evidence="3" id="KW-0809">Transit peptide</keyword>
<keyword evidence="5" id="KW-0496">Mitochondrion</keyword>
<evidence type="ECO:0000313" key="7">
    <source>
        <dbReference type="EMBL" id="ODQ46795.1"/>
    </source>
</evidence>
<dbReference type="Pfam" id="PF09809">
    <property type="entry name" value="MRP-L27"/>
    <property type="match status" value="1"/>
</dbReference>
<dbReference type="GO" id="GO:0006412">
    <property type="term" value="P:translation"/>
    <property type="evidence" value="ECO:0007669"/>
    <property type="project" value="TreeGrafter"/>
</dbReference>
<dbReference type="PANTHER" id="PTHR21338">
    <property type="entry name" value="MITOCHONDRIAL RIBOSOMAL PROTEIN L41"/>
    <property type="match status" value="1"/>
</dbReference>
<sequence>MFSAARTYTRGFHTSTPALLKRPWKTYKDGTLFYGQSKAGNKRLALSTKQGNKNFYKGTRSSGIGHISNKGKYTIDYQRVRTFVTPADMATPLKPLVSASVPVPKNTFKGYTGITDGRLWLDNVKEYIETGDVEFEKTKTGVEKY</sequence>
<evidence type="ECO:0000256" key="2">
    <source>
        <dbReference type="ARBA" id="ARBA00010152"/>
    </source>
</evidence>
<dbReference type="InterPro" id="IPR019189">
    <property type="entry name" value="Ribosomal_mL41"/>
</dbReference>
<name>A0A1E3NKW8_9ASCO</name>
<dbReference type="AlphaFoldDB" id="A0A1E3NKW8"/>
<comment type="similarity">
    <text evidence="2">Belongs to the mitochondrion-specific ribosomal protein mL41 family.</text>
</comment>
<gene>
    <name evidence="7" type="ORF">PICMEDRAFT_33626</name>
</gene>
<evidence type="ECO:0000256" key="1">
    <source>
        <dbReference type="ARBA" id="ARBA00004173"/>
    </source>
</evidence>
<keyword evidence="4" id="KW-0689">Ribosomal protein</keyword>
<dbReference type="STRING" id="763406.A0A1E3NKW8"/>
<protein>
    <recommendedName>
        <fullName evidence="9">Ribosomal protein L27</fullName>
    </recommendedName>
</protein>
<keyword evidence="8" id="KW-1185">Reference proteome</keyword>
<dbReference type="GeneID" id="30179518"/>
<dbReference type="GO" id="GO:0003735">
    <property type="term" value="F:structural constituent of ribosome"/>
    <property type="evidence" value="ECO:0007669"/>
    <property type="project" value="EnsemblFungi"/>
</dbReference>
<dbReference type="PANTHER" id="PTHR21338:SF0">
    <property type="entry name" value="LARGE RIBOSOMAL SUBUNIT PROTEIN ML41"/>
    <property type="match status" value="1"/>
</dbReference>
<reference evidence="7 8" key="1">
    <citation type="journal article" date="2016" name="Proc. Natl. Acad. Sci. U.S.A.">
        <title>Comparative genomics of biotechnologically important yeasts.</title>
        <authorList>
            <person name="Riley R."/>
            <person name="Haridas S."/>
            <person name="Wolfe K.H."/>
            <person name="Lopes M.R."/>
            <person name="Hittinger C.T."/>
            <person name="Goeker M."/>
            <person name="Salamov A.A."/>
            <person name="Wisecaver J.H."/>
            <person name="Long T.M."/>
            <person name="Calvey C.H."/>
            <person name="Aerts A.L."/>
            <person name="Barry K.W."/>
            <person name="Choi C."/>
            <person name="Clum A."/>
            <person name="Coughlan A.Y."/>
            <person name="Deshpande S."/>
            <person name="Douglass A.P."/>
            <person name="Hanson S.J."/>
            <person name="Klenk H.-P."/>
            <person name="LaButti K.M."/>
            <person name="Lapidus A."/>
            <person name="Lindquist E.A."/>
            <person name="Lipzen A.M."/>
            <person name="Meier-Kolthoff J.P."/>
            <person name="Ohm R.A."/>
            <person name="Otillar R.P."/>
            <person name="Pangilinan J.L."/>
            <person name="Peng Y."/>
            <person name="Rokas A."/>
            <person name="Rosa C.A."/>
            <person name="Scheuner C."/>
            <person name="Sibirny A.A."/>
            <person name="Slot J.C."/>
            <person name="Stielow J.B."/>
            <person name="Sun H."/>
            <person name="Kurtzman C.P."/>
            <person name="Blackwell M."/>
            <person name="Grigoriev I.V."/>
            <person name="Jeffries T.W."/>
        </authorList>
    </citation>
    <scope>NUCLEOTIDE SEQUENCE [LARGE SCALE GENOMIC DNA]</scope>
    <source>
        <strain evidence="7 8">NRRL Y-2026</strain>
    </source>
</reference>
<evidence type="ECO:0008006" key="9">
    <source>
        <dbReference type="Google" id="ProtNLM"/>
    </source>
</evidence>
<keyword evidence="6" id="KW-0687">Ribonucleoprotein</keyword>
<dbReference type="OrthoDB" id="408933at2759"/>
<accession>A0A1E3NKW8</accession>
<dbReference type="EMBL" id="KV454003">
    <property type="protein sequence ID" value="ODQ46795.1"/>
    <property type="molecule type" value="Genomic_DNA"/>
</dbReference>
<evidence type="ECO:0000256" key="3">
    <source>
        <dbReference type="ARBA" id="ARBA00022946"/>
    </source>
</evidence>
<evidence type="ECO:0000256" key="6">
    <source>
        <dbReference type="ARBA" id="ARBA00023274"/>
    </source>
</evidence>
<organism evidence="7 8">
    <name type="scientific">Pichia membranifaciens NRRL Y-2026</name>
    <dbReference type="NCBI Taxonomy" id="763406"/>
    <lineage>
        <taxon>Eukaryota</taxon>
        <taxon>Fungi</taxon>
        <taxon>Dikarya</taxon>
        <taxon>Ascomycota</taxon>
        <taxon>Saccharomycotina</taxon>
        <taxon>Pichiomycetes</taxon>
        <taxon>Pichiales</taxon>
        <taxon>Pichiaceae</taxon>
        <taxon>Pichia</taxon>
    </lineage>
</organism>
<evidence type="ECO:0000313" key="8">
    <source>
        <dbReference type="Proteomes" id="UP000094455"/>
    </source>
</evidence>
<comment type="subcellular location">
    <subcellularLocation>
        <location evidence="1">Mitochondrion</location>
    </subcellularLocation>
</comment>
<dbReference type="RefSeq" id="XP_019017908.1">
    <property type="nucleotide sequence ID" value="XM_019162831.1"/>
</dbReference>
<evidence type="ECO:0000256" key="5">
    <source>
        <dbReference type="ARBA" id="ARBA00023128"/>
    </source>
</evidence>